<evidence type="ECO:0000313" key="11">
    <source>
        <dbReference type="Proteomes" id="UP000075902"/>
    </source>
</evidence>
<dbReference type="EnsemblMetazoa" id="AMEC008206-RA">
    <property type="protein sequence ID" value="AMEC008206-PA"/>
    <property type="gene ID" value="AMEC008206"/>
</dbReference>
<feature type="chain" id="PRO_5008137322" description="Prominin-like protein" evidence="9">
    <location>
        <begin position="30"/>
        <end position="1009"/>
    </location>
</feature>
<feature type="region of interest" description="Disordered" evidence="7">
    <location>
        <begin position="846"/>
        <end position="942"/>
    </location>
</feature>
<dbReference type="Proteomes" id="UP000075902">
    <property type="component" value="Unassembled WGS sequence"/>
</dbReference>
<keyword evidence="5 8" id="KW-0472">Membrane</keyword>
<feature type="compositionally biased region" description="Low complexity" evidence="7">
    <location>
        <begin position="886"/>
        <end position="899"/>
    </location>
</feature>
<comment type="similarity">
    <text evidence="2">Belongs to the prominin family.</text>
</comment>
<feature type="transmembrane region" description="Helical" evidence="8">
    <location>
        <begin position="736"/>
        <end position="756"/>
    </location>
</feature>
<feature type="transmembrane region" description="Helical" evidence="8">
    <location>
        <begin position="161"/>
        <end position="182"/>
    </location>
</feature>
<dbReference type="PANTHER" id="PTHR22730:SF1">
    <property type="entry name" value="PROMININ-LIKE PROTEIN"/>
    <property type="match status" value="1"/>
</dbReference>
<feature type="compositionally biased region" description="Basic and acidic residues" evidence="7">
    <location>
        <begin position="804"/>
        <end position="815"/>
    </location>
</feature>
<dbReference type="STRING" id="34690.A0A182TTU4"/>
<evidence type="ECO:0000256" key="1">
    <source>
        <dbReference type="ARBA" id="ARBA00004141"/>
    </source>
</evidence>
<feature type="compositionally biased region" description="Polar residues" evidence="7">
    <location>
        <begin position="918"/>
        <end position="927"/>
    </location>
</feature>
<evidence type="ECO:0000256" key="7">
    <source>
        <dbReference type="SAM" id="MobiDB-lite"/>
    </source>
</evidence>
<feature type="signal peptide" evidence="9">
    <location>
        <begin position="1"/>
        <end position="29"/>
    </location>
</feature>
<evidence type="ECO:0000256" key="4">
    <source>
        <dbReference type="ARBA" id="ARBA00022989"/>
    </source>
</evidence>
<keyword evidence="11" id="KW-1185">Reference proteome</keyword>
<name>A0A182TTU4_9DIPT</name>
<dbReference type="AlphaFoldDB" id="A0A182TTU4"/>
<keyword evidence="4 8" id="KW-1133">Transmembrane helix</keyword>
<evidence type="ECO:0008006" key="12">
    <source>
        <dbReference type="Google" id="ProtNLM"/>
    </source>
</evidence>
<dbReference type="VEuPathDB" id="VectorBase:AMEC008206"/>
<dbReference type="PANTHER" id="PTHR22730">
    <property type="entry name" value="PROMININ PROM PROTEIN"/>
    <property type="match status" value="1"/>
</dbReference>
<feature type="region of interest" description="Disordered" evidence="7">
    <location>
        <begin position="788"/>
        <end position="833"/>
    </location>
</feature>
<feature type="transmembrane region" description="Helical" evidence="8">
    <location>
        <begin position="110"/>
        <end position="140"/>
    </location>
</feature>
<dbReference type="GO" id="GO:0016020">
    <property type="term" value="C:membrane"/>
    <property type="evidence" value="ECO:0007669"/>
    <property type="project" value="UniProtKB-SubCell"/>
</dbReference>
<dbReference type="InterPro" id="IPR008795">
    <property type="entry name" value="Prominin"/>
</dbReference>
<protein>
    <recommendedName>
        <fullName evidence="12">Prominin-like protein</fullName>
    </recommendedName>
</protein>
<comment type="subcellular location">
    <subcellularLocation>
        <location evidence="1">Membrane</location>
        <topology evidence="1">Multi-pass membrane protein</topology>
    </subcellularLocation>
</comment>
<feature type="compositionally biased region" description="Low complexity" evidence="7">
    <location>
        <begin position="862"/>
        <end position="878"/>
    </location>
</feature>
<feature type="transmembrane region" description="Helical" evidence="8">
    <location>
        <begin position="433"/>
        <end position="455"/>
    </location>
</feature>
<evidence type="ECO:0000256" key="3">
    <source>
        <dbReference type="ARBA" id="ARBA00022692"/>
    </source>
</evidence>
<evidence type="ECO:0000256" key="6">
    <source>
        <dbReference type="ARBA" id="ARBA00023180"/>
    </source>
</evidence>
<evidence type="ECO:0000256" key="5">
    <source>
        <dbReference type="ARBA" id="ARBA00023136"/>
    </source>
</evidence>
<evidence type="ECO:0000256" key="9">
    <source>
        <dbReference type="SAM" id="SignalP"/>
    </source>
</evidence>
<feature type="region of interest" description="Disordered" evidence="7">
    <location>
        <begin position="970"/>
        <end position="1009"/>
    </location>
</feature>
<accession>A0A182TTU4</accession>
<organism evidence="10 11">
    <name type="scientific">Anopheles melas</name>
    <dbReference type="NCBI Taxonomy" id="34690"/>
    <lineage>
        <taxon>Eukaryota</taxon>
        <taxon>Metazoa</taxon>
        <taxon>Ecdysozoa</taxon>
        <taxon>Arthropoda</taxon>
        <taxon>Hexapoda</taxon>
        <taxon>Insecta</taxon>
        <taxon>Pterygota</taxon>
        <taxon>Neoptera</taxon>
        <taxon>Endopterygota</taxon>
        <taxon>Diptera</taxon>
        <taxon>Nematocera</taxon>
        <taxon>Culicoidea</taxon>
        <taxon>Culicidae</taxon>
        <taxon>Anophelinae</taxon>
        <taxon>Anopheles</taxon>
    </lineage>
</organism>
<keyword evidence="9" id="KW-0732">Signal</keyword>
<reference evidence="11" key="1">
    <citation type="submission" date="2014-01" db="EMBL/GenBank/DDBJ databases">
        <title>The Genome Sequence of Anopheles melas CM1001059_A (V2).</title>
        <authorList>
            <consortium name="The Broad Institute Genomics Platform"/>
            <person name="Neafsey D.E."/>
            <person name="Besansky N."/>
            <person name="Howell P."/>
            <person name="Walton C."/>
            <person name="Young S.K."/>
            <person name="Zeng Q."/>
            <person name="Gargeya S."/>
            <person name="Fitzgerald M."/>
            <person name="Haas B."/>
            <person name="Abouelleil A."/>
            <person name="Allen A.W."/>
            <person name="Alvarado L."/>
            <person name="Arachchi H.M."/>
            <person name="Berlin A.M."/>
            <person name="Chapman S.B."/>
            <person name="Gainer-Dewar J."/>
            <person name="Goldberg J."/>
            <person name="Griggs A."/>
            <person name="Gujja S."/>
            <person name="Hansen M."/>
            <person name="Howarth C."/>
            <person name="Imamovic A."/>
            <person name="Ireland A."/>
            <person name="Larimer J."/>
            <person name="McCowan C."/>
            <person name="Murphy C."/>
            <person name="Pearson M."/>
            <person name="Poon T.W."/>
            <person name="Priest M."/>
            <person name="Roberts A."/>
            <person name="Saif S."/>
            <person name="Shea T."/>
            <person name="Sisk P."/>
            <person name="Sykes S."/>
            <person name="Wortman J."/>
            <person name="Nusbaum C."/>
            <person name="Birren B."/>
        </authorList>
    </citation>
    <scope>NUCLEOTIDE SEQUENCE [LARGE SCALE GENOMIC DNA]</scope>
    <source>
        <strain evidence="11">CM1001059</strain>
    </source>
</reference>
<evidence type="ECO:0000313" key="10">
    <source>
        <dbReference type="EnsemblMetazoa" id="AMEC008206-PA"/>
    </source>
</evidence>
<evidence type="ECO:0000256" key="8">
    <source>
        <dbReference type="SAM" id="Phobius"/>
    </source>
</evidence>
<proteinExistence type="inferred from homology"/>
<sequence length="1009" mass="113247">MATTIASRSGRLLALLLILPGAFVAVAQAEPILKIRTTEFTRFNEAVEMQSSTSYNARGMAPLYEITNRVIDLFVDENPIPDGYITVKEGAIAPGPNVSDNNWGPLLKQYWAILLVAALCIIMIALMPIMGLCLCCCRCFGGCGGRSQPFDKKHDTCRRAILGFLLICSTSALVFGVVVAFVTNSYMQHGVENITTSARHGVHDTRLYLQTTSAHIDHVLNKNYQELNNDLKQLLHDASDNIIKRLEEESKAEKLTTLYEFVEKLPGIKGSLEKMKQLTSELRITASQLNDGLRGVKRELLTSLNKCGTQECIKVMDDYKIGRLNVNGIDYNSLPDLSQIIESVKQLTDSSLGSAIHQGVDQMNELKSTLRQTVLQNIPKVQAASDSTGKAIKDVSNMLTSRLNNVADTLGNNSYKHLDTADEYIEQYSIYRYYAGLGISSVLLLILMCLIISYLDQFVDLNRLYADLRAQAERSRTKLQVSEQVEPVHIGEVIVACQQNETIYKVLKLNNFIDIRTIRDFPEHYGITRELAALKEKIKIQSVQILTPEATEDIRALQESKLNDFDVDKFTDNLTFNITEYNLNEIADKLREVANRVPSGKEMNDIKVNLKNQALHLSSYQTNLVDPMIASTNELIKLSTTLDTSLKFGEKSFSAAIDKFLTQIKDAEEYINKYGKTFVQNVTEELVSGFNNQIHSYITLVIESTEGDIGLCGPVYNVYESVIVASCNRIVDPFNGFWAGVVWCLLLFLPSIIFGVKLSTLYQKSDPYPGPMVESEYLYDAYTERDNIPLASGPKNKRRKKQDRRRESRDRREIYYEEGSPSHSRDPRYNDMAPNVVSQIPSILTHRGSDTAASSSPPPPVLLTSSYQQQQQQQQRTTLHQRHHSTPLPLSLPMSLSAPGESLDADPPPPSAPYSGYQNTSPASFRRSQPRPEHGGDSPNRMLSRLFSKSFFDDFQTALEQVDRIRIVRTNPNWDGAPPRYQNPPMAPPAAEYERPPPYYYPGAPSEHE</sequence>
<reference evidence="10" key="2">
    <citation type="submission" date="2020-05" db="UniProtKB">
        <authorList>
            <consortium name="EnsemblMetazoa"/>
        </authorList>
    </citation>
    <scope>IDENTIFICATION</scope>
    <source>
        <strain evidence="10">CM1001059</strain>
    </source>
</reference>
<dbReference type="Pfam" id="PF05478">
    <property type="entry name" value="Prominin"/>
    <property type="match status" value="1"/>
</dbReference>
<keyword evidence="3 8" id="KW-0812">Transmembrane</keyword>
<evidence type="ECO:0000256" key="2">
    <source>
        <dbReference type="ARBA" id="ARBA00006058"/>
    </source>
</evidence>
<keyword evidence="6" id="KW-0325">Glycoprotein</keyword>